<keyword evidence="15" id="KW-1133">Transmembrane helix</keyword>
<evidence type="ECO:0000256" key="9">
    <source>
        <dbReference type="ARBA" id="ARBA00023065"/>
    </source>
</evidence>
<organism evidence="19">
    <name type="scientific">Ignavibacterium album</name>
    <dbReference type="NCBI Taxonomy" id="591197"/>
    <lineage>
        <taxon>Bacteria</taxon>
        <taxon>Pseudomonadati</taxon>
        <taxon>Ignavibacteriota</taxon>
        <taxon>Ignavibacteria</taxon>
        <taxon>Ignavibacteriales</taxon>
        <taxon>Ignavibacteriaceae</taxon>
        <taxon>Ignavibacterium</taxon>
    </lineage>
</organism>
<keyword evidence="3" id="KW-0813">Transport</keyword>
<keyword evidence="7" id="KW-0732">Signal</keyword>
<keyword evidence="10" id="KW-0626">Porin</keyword>
<comment type="similarity">
    <text evidence="2">Belongs to the BexD/CtrA/VexA family.</text>
</comment>
<evidence type="ECO:0000256" key="11">
    <source>
        <dbReference type="ARBA" id="ARBA00023136"/>
    </source>
</evidence>
<dbReference type="InterPro" id="IPR049712">
    <property type="entry name" value="Poly_export"/>
</dbReference>
<dbReference type="GO" id="GO:0015288">
    <property type="term" value="F:porin activity"/>
    <property type="evidence" value="ECO:0007669"/>
    <property type="project" value="UniProtKB-KW"/>
</dbReference>
<evidence type="ECO:0000256" key="2">
    <source>
        <dbReference type="ARBA" id="ARBA00009450"/>
    </source>
</evidence>
<comment type="subcellular location">
    <subcellularLocation>
        <location evidence="1">Cell outer membrane</location>
        <topology evidence="1">Multi-pass membrane protein</topology>
    </subcellularLocation>
</comment>
<keyword evidence="14" id="KW-0449">Lipoprotein</keyword>
<dbReference type="Gene3D" id="3.30.1950.10">
    <property type="entry name" value="wza like domain"/>
    <property type="match status" value="1"/>
</dbReference>
<dbReference type="InterPro" id="IPR054765">
    <property type="entry name" value="SLBB_dom"/>
</dbReference>
<keyword evidence="13" id="KW-0998">Cell outer membrane</keyword>
<evidence type="ECO:0000259" key="18">
    <source>
        <dbReference type="Pfam" id="PF22461"/>
    </source>
</evidence>
<dbReference type="InterPro" id="IPR019554">
    <property type="entry name" value="Soluble_ligand-bd"/>
</dbReference>
<feature type="transmembrane region" description="Helical" evidence="15">
    <location>
        <begin position="512"/>
        <end position="530"/>
    </location>
</feature>
<keyword evidence="6 15" id="KW-0812">Transmembrane</keyword>
<feature type="domain" description="Soluble ligand binding" evidence="17">
    <location>
        <begin position="307"/>
        <end position="355"/>
    </location>
</feature>
<keyword evidence="5" id="KW-0762">Sugar transport</keyword>
<dbReference type="AlphaFoldDB" id="A0A832D2N9"/>
<evidence type="ECO:0000256" key="1">
    <source>
        <dbReference type="ARBA" id="ARBA00004571"/>
    </source>
</evidence>
<evidence type="ECO:0000256" key="8">
    <source>
        <dbReference type="ARBA" id="ARBA00023047"/>
    </source>
</evidence>
<reference evidence="19" key="1">
    <citation type="journal article" date="2020" name="mSystems">
        <title>Genome- and Community-Level Interaction Insights into Carbon Utilization and Element Cycling Functions of Hydrothermarchaeota in Hydrothermal Sediment.</title>
        <authorList>
            <person name="Zhou Z."/>
            <person name="Liu Y."/>
            <person name="Xu W."/>
            <person name="Pan J."/>
            <person name="Luo Z.H."/>
            <person name="Li M."/>
        </authorList>
    </citation>
    <scope>NUCLEOTIDE SEQUENCE [LARGE SCALE GENOMIC DNA]</scope>
    <source>
        <strain evidence="19">SpSt-500</strain>
    </source>
</reference>
<name>A0A832D2N9_9BACT</name>
<dbReference type="Pfam" id="PF02563">
    <property type="entry name" value="Poly_export"/>
    <property type="match status" value="1"/>
</dbReference>
<dbReference type="Pfam" id="PF10531">
    <property type="entry name" value="SLBB"/>
    <property type="match status" value="3"/>
</dbReference>
<evidence type="ECO:0000256" key="6">
    <source>
        <dbReference type="ARBA" id="ARBA00022692"/>
    </source>
</evidence>
<dbReference type="Gene3D" id="3.10.560.10">
    <property type="entry name" value="Outer membrane lipoprotein wza domain like"/>
    <property type="match status" value="4"/>
</dbReference>
<gene>
    <name evidence="19" type="ORF">ENS56_10865</name>
</gene>
<evidence type="ECO:0000256" key="5">
    <source>
        <dbReference type="ARBA" id="ARBA00022597"/>
    </source>
</evidence>
<evidence type="ECO:0000259" key="17">
    <source>
        <dbReference type="Pfam" id="PF10531"/>
    </source>
</evidence>
<evidence type="ECO:0000256" key="15">
    <source>
        <dbReference type="SAM" id="Phobius"/>
    </source>
</evidence>
<evidence type="ECO:0000256" key="4">
    <source>
        <dbReference type="ARBA" id="ARBA00022452"/>
    </source>
</evidence>
<keyword evidence="11 15" id="KW-0472">Membrane</keyword>
<keyword evidence="8" id="KW-0625">Polysaccharide transport</keyword>
<dbReference type="Pfam" id="PF22461">
    <property type="entry name" value="SLBB_2"/>
    <property type="match status" value="1"/>
</dbReference>
<evidence type="ECO:0000256" key="14">
    <source>
        <dbReference type="ARBA" id="ARBA00023288"/>
    </source>
</evidence>
<evidence type="ECO:0000256" key="7">
    <source>
        <dbReference type="ARBA" id="ARBA00022729"/>
    </source>
</evidence>
<dbReference type="GO" id="GO:0015159">
    <property type="term" value="F:polysaccharide transmembrane transporter activity"/>
    <property type="evidence" value="ECO:0007669"/>
    <property type="project" value="InterPro"/>
</dbReference>
<dbReference type="GO" id="GO:0006811">
    <property type="term" value="P:monoatomic ion transport"/>
    <property type="evidence" value="ECO:0007669"/>
    <property type="project" value="UniProtKB-KW"/>
</dbReference>
<dbReference type="GO" id="GO:0009279">
    <property type="term" value="C:cell outer membrane"/>
    <property type="evidence" value="ECO:0007669"/>
    <property type="project" value="UniProtKB-SubCell"/>
</dbReference>
<feature type="domain" description="Soluble ligand binding" evidence="17">
    <location>
        <begin position="220"/>
        <end position="271"/>
    </location>
</feature>
<keyword evidence="4" id="KW-1134">Transmembrane beta strand</keyword>
<feature type="domain" description="Polysaccharide export protein N-terminal" evidence="16">
    <location>
        <begin position="57"/>
        <end position="129"/>
    </location>
</feature>
<dbReference type="InterPro" id="IPR003715">
    <property type="entry name" value="Poly_export_N"/>
</dbReference>
<proteinExistence type="inferred from homology"/>
<evidence type="ECO:0000259" key="16">
    <source>
        <dbReference type="Pfam" id="PF02563"/>
    </source>
</evidence>
<dbReference type="PANTHER" id="PTHR33619">
    <property type="entry name" value="POLYSACCHARIDE EXPORT PROTEIN GFCE-RELATED"/>
    <property type="match status" value="1"/>
</dbReference>
<evidence type="ECO:0008006" key="20">
    <source>
        <dbReference type="Google" id="ProtNLM"/>
    </source>
</evidence>
<keyword evidence="9" id="KW-0406">Ion transport</keyword>
<protein>
    <recommendedName>
        <fullName evidence="20">Periplasmic polysaccharide export protein</fullName>
    </recommendedName>
</protein>
<dbReference type="EMBL" id="DSVI01000018">
    <property type="protein sequence ID" value="HGT48528.1"/>
    <property type="molecule type" value="Genomic_DNA"/>
</dbReference>
<feature type="domain" description="Soluble ligand binding" evidence="17">
    <location>
        <begin position="427"/>
        <end position="474"/>
    </location>
</feature>
<evidence type="ECO:0000256" key="12">
    <source>
        <dbReference type="ARBA" id="ARBA00023139"/>
    </source>
</evidence>
<evidence type="ECO:0000313" key="19">
    <source>
        <dbReference type="EMBL" id="HGT48528.1"/>
    </source>
</evidence>
<comment type="caution">
    <text evidence="19">The sequence shown here is derived from an EMBL/GenBank/DDBJ whole genome shotgun (WGS) entry which is preliminary data.</text>
</comment>
<accession>A0A832D2N9</accession>
<dbReference type="GO" id="GO:0046930">
    <property type="term" value="C:pore complex"/>
    <property type="evidence" value="ECO:0007669"/>
    <property type="project" value="UniProtKB-KW"/>
</dbReference>
<evidence type="ECO:0000256" key="3">
    <source>
        <dbReference type="ARBA" id="ARBA00022448"/>
    </source>
</evidence>
<sequence>MGIKLKSKLFTFICLLSFYSIYAQVFPDYPERGLFGLKDSTLLAQYLSLSSEGALNAEEYKVGPGDFIFISISGVEEKNFSVSIDPEGFLYIPRIGVLDLRNKTLSEAKNIITQRLLKSFKDVDIHISLQNYRKIKVSLLGNVRSPSTYVLSSSSRLLDLIVISSGLIGTSDIRNISIISRDGNQKKIDLLKFLRLGDYSQNPYLNDGDIVQIDKAEKIVSLFGQIKYTGNYEFKENETIDEIFKIAGGFLFKARKDSIELIRFTEDGKSQYSSFYASDQIEKEKIKLHHRDIIVVREIPDYYEIQYVQLNGEVKYPGLYKIKKDETTLSQIIIEAGGFKKDASLKDAILYRTKADSTYDPELERLRLIPRADMTDDEYDYLKARSRQKRGRVVVDFEKLFIQKDLSEDVILKVGDIISVPEKKEYISIIGQVVNPGNISFKPGLTIEDYIDIAGGFSWRAKEGDVRVIRANTGEWVDADDVDELKPGDTIWVPEDPPGPKFWDVFTTSLQVLGQVAAIIAATVAVIVATR</sequence>
<feature type="domain" description="SLBB" evidence="18">
    <location>
        <begin position="136"/>
        <end position="212"/>
    </location>
</feature>
<evidence type="ECO:0000256" key="13">
    <source>
        <dbReference type="ARBA" id="ARBA00023237"/>
    </source>
</evidence>
<evidence type="ECO:0000256" key="10">
    <source>
        <dbReference type="ARBA" id="ARBA00023114"/>
    </source>
</evidence>
<dbReference type="PANTHER" id="PTHR33619:SF3">
    <property type="entry name" value="POLYSACCHARIDE EXPORT PROTEIN GFCE-RELATED"/>
    <property type="match status" value="1"/>
</dbReference>
<keyword evidence="12" id="KW-0564">Palmitate</keyword>